<gene>
    <name evidence="12" type="ORF">A8C56_03730</name>
</gene>
<keyword evidence="6 10" id="KW-0915">Sodium</keyword>
<accession>A0A1A9I7U2</accession>
<dbReference type="PANTHER" id="PTHR10110:SF86">
    <property type="entry name" value="SODIUM_HYDROGEN EXCHANGER 7"/>
    <property type="match status" value="1"/>
</dbReference>
<reference evidence="12 13" key="1">
    <citation type="submission" date="2016-05" db="EMBL/GenBank/DDBJ databases">
        <title>Niabella ginsenosidivorans BS26 whole genome sequencing.</title>
        <authorList>
            <person name="Im W.T."/>
            <person name="Siddiqi M.Z."/>
        </authorList>
    </citation>
    <scope>NUCLEOTIDE SEQUENCE [LARGE SCALE GENOMIC DNA]</scope>
    <source>
        <strain evidence="12 13">BS26</strain>
    </source>
</reference>
<dbReference type="AlphaFoldDB" id="A0A1A9I7U2"/>
<dbReference type="EMBL" id="CP015772">
    <property type="protein sequence ID" value="ANH83686.1"/>
    <property type="molecule type" value="Genomic_DNA"/>
</dbReference>
<sequence>MLHQFPLYLGIVIFIVLLVMLANRVKIAYPIILVVGGLLLSFIPAMPVISIDPDLIFIIFLPPLLYEAAWNTSWKELWRWRRVIFSFAFLIVLVTSMVVAWVASSFIPGFSLALGFLLGGIVSPPDAVSASAIMKYIKVPKRMQSIAEGESLMNDASSLIVFRFALIAVETGHFVFYKAAGSFFLVILGGVAVGLLVACIFYWLFKKLPTDANMDLVFTLVAPYIMYVTAESMHVSGVLAVVCGGLFLAARQQVMSSTSRLRSSNVWSALAFVLNGLVFMLIGLELPVIVNNLDGVSLADAVGYGLLITGVLIIGRILSTIGASVFTTFASRFITVADARPGFKGPLLLGWTGMRGVVSLAAALSIPTVIKETGAPFPQRSLILFITFIVILVTLLLQGLTLPWLVKLLKLKERDHPDEEKENKEIYHRLARESKKYLQDHYAIEIKSHPALSQLITRWENTEWFLENEIQHSGYKKIYLDLIRQQRVWLHEWNADIAVEETLIRQHLLRLDLEEEKLRLS</sequence>
<dbReference type="KEGG" id="nia:A8C56_03730"/>
<organism evidence="12 13">
    <name type="scientific">Niabella ginsenosidivorans</name>
    <dbReference type="NCBI Taxonomy" id="1176587"/>
    <lineage>
        <taxon>Bacteria</taxon>
        <taxon>Pseudomonadati</taxon>
        <taxon>Bacteroidota</taxon>
        <taxon>Chitinophagia</taxon>
        <taxon>Chitinophagales</taxon>
        <taxon>Chitinophagaceae</taxon>
        <taxon>Niabella</taxon>
    </lineage>
</organism>
<dbReference type="GO" id="GO:0015386">
    <property type="term" value="F:potassium:proton antiporter activity"/>
    <property type="evidence" value="ECO:0007669"/>
    <property type="project" value="TreeGrafter"/>
</dbReference>
<dbReference type="Pfam" id="PF00999">
    <property type="entry name" value="Na_H_Exchanger"/>
    <property type="match status" value="1"/>
</dbReference>
<keyword evidence="10" id="KW-0050">Antiport</keyword>
<feature type="transmembrane region" description="Helical" evidence="10">
    <location>
        <begin position="113"/>
        <end position="137"/>
    </location>
</feature>
<dbReference type="STRING" id="1176587.A8C56_03730"/>
<dbReference type="PANTHER" id="PTHR10110">
    <property type="entry name" value="SODIUM/HYDROGEN EXCHANGER"/>
    <property type="match status" value="1"/>
</dbReference>
<evidence type="ECO:0000256" key="6">
    <source>
        <dbReference type="ARBA" id="ARBA00023053"/>
    </source>
</evidence>
<evidence type="ECO:0000256" key="8">
    <source>
        <dbReference type="ARBA" id="ARBA00023136"/>
    </source>
</evidence>
<dbReference type="InterPro" id="IPR018422">
    <property type="entry name" value="Cation/H_exchanger_CPA1"/>
</dbReference>
<dbReference type="GO" id="GO:0005886">
    <property type="term" value="C:plasma membrane"/>
    <property type="evidence" value="ECO:0007669"/>
    <property type="project" value="UniProtKB-SubCell"/>
</dbReference>
<dbReference type="InterPro" id="IPR004705">
    <property type="entry name" value="Cation/H_exchanger_CPA1_bac"/>
</dbReference>
<dbReference type="Proteomes" id="UP000077667">
    <property type="component" value="Chromosome"/>
</dbReference>
<name>A0A1A9I7U2_9BACT</name>
<dbReference type="GO" id="GO:0015385">
    <property type="term" value="F:sodium:proton antiporter activity"/>
    <property type="evidence" value="ECO:0007669"/>
    <property type="project" value="InterPro"/>
</dbReference>
<keyword evidence="13" id="KW-1185">Reference proteome</keyword>
<evidence type="ECO:0000256" key="3">
    <source>
        <dbReference type="ARBA" id="ARBA00022475"/>
    </source>
</evidence>
<keyword evidence="3 10" id="KW-1003">Cell membrane</keyword>
<dbReference type="Gene3D" id="6.10.140.1330">
    <property type="match status" value="1"/>
</dbReference>
<feature type="transmembrane region" description="Helical" evidence="10">
    <location>
        <begin position="55"/>
        <end position="72"/>
    </location>
</feature>
<evidence type="ECO:0000259" key="11">
    <source>
        <dbReference type="Pfam" id="PF00999"/>
    </source>
</evidence>
<evidence type="ECO:0000313" key="13">
    <source>
        <dbReference type="Proteomes" id="UP000077667"/>
    </source>
</evidence>
<feature type="transmembrane region" description="Helical" evidence="10">
    <location>
        <begin position="84"/>
        <end position="107"/>
    </location>
</feature>
<keyword evidence="4 10" id="KW-0812">Transmembrane</keyword>
<feature type="transmembrane region" description="Helical" evidence="10">
    <location>
        <begin position="183"/>
        <end position="205"/>
    </location>
</feature>
<feature type="transmembrane region" description="Helical" evidence="10">
    <location>
        <begin position="29"/>
        <end position="49"/>
    </location>
</feature>
<evidence type="ECO:0000256" key="2">
    <source>
        <dbReference type="ARBA" id="ARBA00022448"/>
    </source>
</evidence>
<keyword evidence="7 10" id="KW-0406">Ion transport</keyword>
<evidence type="ECO:0000256" key="5">
    <source>
        <dbReference type="ARBA" id="ARBA00022989"/>
    </source>
</evidence>
<comment type="similarity">
    <text evidence="10">Belongs to the monovalent cation:proton antiporter 1 (CPA1) transporter (TC 2.A.36) family.</text>
</comment>
<feature type="transmembrane region" description="Helical" evidence="10">
    <location>
        <begin position="236"/>
        <end position="254"/>
    </location>
</feature>
<dbReference type="NCBIfam" id="TIGR00831">
    <property type="entry name" value="a_cpa1"/>
    <property type="match status" value="1"/>
</dbReference>
<evidence type="ECO:0000256" key="9">
    <source>
        <dbReference type="ARBA" id="ARBA00023201"/>
    </source>
</evidence>
<dbReference type="InterPro" id="IPR006153">
    <property type="entry name" value="Cation/H_exchanger_TM"/>
</dbReference>
<evidence type="ECO:0000313" key="12">
    <source>
        <dbReference type="EMBL" id="ANH83686.1"/>
    </source>
</evidence>
<dbReference type="GO" id="GO:0051453">
    <property type="term" value="P:regulation of intracellular pH"/>
    <property type="evidence" value="ECO:0007669"/>
    <property type="project" value="TreeGrafter"/>
</dbReference>
<feature type="transmembrane region" description="Helical" evidence="10">
    <location>
        <begin position="302"/>
        <end position="326"/>
    </location>
</feature>
<dbReference type="OrthoDB" id="9809206at2"/>
<comment type="function">
    <text evidence="10">Na(+)/H(+) antiporter that extrudes sodium in exchange for external protons.</text>
</comment>
<keyword evidence="9 10" id="KW-0739">Sodium transport</keyword>
<dbReference type="RefSeq" id="WP_067761566.1">
    <property type="nucleotide sequence ID" value="NZ_CP015772.1"/>
</dbReference>
<evidence type="ECO:0000256" key="1">
    <source>
        <dbReference type="ARBA" id="ARBA00004651"/>
    </source>
</evidence>
<keyword evidence="2 10" id="KW-0813">Transport</keyword>
<protein>
    <submittedName>
        <fullName evidence="12">Na+/H+ antiporter</fullName>
    </submittedName>
</protein>
<feature type="transmembrane region" description="Helical" evidence="10">
    <location>
        <begin position="347"/>
        <end position="370"/>
    </location>
</feature>
<evidence type="ECO:0000256" key="10">
    <source>
        <dbReference type="RuleBase" id="RU366002"/>
    </source>
</evidence>
<comment type="subcellular location">
    <subcellularLocation>
        <location evidence="1 10">Cell membrane</location>
        <topology evidence="1 10">Multi-pass membrane protein</topology>
    </subcellularLocation>
</comment>
<keyword evidence="5 10" id="KW-1133">Transmembrane helix</keyword>
<keyword evidence="8 10" id="KW-0472">Membrane</keyword>
<feature type="transmembrane region" description="Helical" evidence="10">
    <location>
        <begin position="266"/>
        <end position="290"/>
    </location>
</feature>
<feature type="domain" description="Cation/H+ exchanger transmembrane" evidence="11">
    <location>
        <begin position="13"/>
        <end position="407"/>
    </location>
</feature>
<evidence type="ECO:0000256" key="7">
    <source>
        <dbReference type="ARBA" id="ARBA00023065"/>
    </source>
</evidence>
<feature type="transmembrane region" description="Helical" evidence="10">
    <location>
        <begin position="6"/>
        <end position="22"/>
    </location>
</feature>
<evidence type="ECO:0000256" key="4">
    <source>
        <dbReference type="ARBA" id="ARBA00022692"/>
    </source>
</evidence>
<feature type="transmembrane region" description="Helical" evidence="10">
    <location>
        <begin position="382"/>
        <end position="406"/>
    </location>
</feature>
<proteinExistence type="inferred from homology"/>
<dbReference type="GO" id="GO:0098719">
    <property type="term" value="P:sodium ion import across plasma membrane"/>
    <property type="evidence" value="ECO:0007669"/>
    <property type="project" value="TreeGrafter"/>
</dbReference>